<dbReference type="OrthoDB" id="9811587at2"/>
<dbReference type="GO" id="GO:0015562">
    <property type="term" value="F:efflux transmembrane transporter activity"/>
    <property type="evidence" value="ECO:0007669"/>
    <property type="project" value="InterPro"/>
</dbReference>
<feature type="chain" id="PRO_5015766840" evidence="9">
    <location>
        <begin position="30"/>
        <end position="455"/>
    </location>
</feature>
<dbReference type="GO" id="GO:0015288">
    <property type="term" value="F:porin activity"/>
    <property type="evidence" value="ECO:0007669"/>
    <property type="project" value="TreeGrafter"/>
</dbReference>
<dbReference type="EMBL" id="PYLS01000009">
    <property type="protein sequence ID" value="PST81627.1"/>
    <property type="molecule type" value="Genomic_DNA"/>
</dbReference>
<feature type="signal peptide" evidence="9">
    <location>
        <begin position="1"/>
        <end position="29"/>
    </location>
</feature>
<accession>A0A2T3HGR1</accession>
<dbReference type="InterPro" id="IPR003423">
    <property type="entry name" value="OMP_efflux"/>
</dbReference>
<keyword evidence="4" id="KW-1134">Transmembrane beta strand</keyword>
<evidence type="ECO:0000256" key="9">
    <source>
        <dbReference type="SAM" id="SignalP"/>
    </source>
</evidence>
<sequence length="455" mass="50686">MRTATYKGLVSSVFLIAALTGGSIVSATAQEVLTIQEAIDRTLKNNLTIKQTGLNVSLAEVDLTQSRAAVYPSLNAGINQNMNWGRSQQASGVFENTQNYQASSNVSTSLDVFGGFAKINTIRQNRLLLDAGRSNLEKAKNDLILQVMTAYFQIVFNTELLKSTEQQLIVAKQTLEREQALLDAGNKTLADISQAKAQVATAELNRTDAENALTISYLTLNQLMEIRPEDVKPFSVKAPTAEEIIQNVNLQSVEEVYRTTISVFPDVKVAELNRLAAEKGIDIAKGSMYPRISLNAGLGSLYFYRFNLPVDFSNPNFNSQLRDNFGQNLGMSIQIPVFNGLQARSGVRRAKINYENAKIEEQWTKNNLNKVVSQAIADQRAAISRYSSTQNTLQAQQDAFNVIEQRYNVGLVNSLDYNISRTNRNNAEIDFIRAKYDLLFRAKVIDYYLGKQITF</sequence>
<dbReference type="GO" id="GO:0009279">
    <property type="term" value="C:cell outer membrane"/>
    <property type="evidence" value="ECO:0007669"/>
    <property type="project" value="UniProtKB-SubCell"/>
</dbReference>
<evidence type="ECO:0000256" key="1">
    <source>
        <dbReference type="ARBA" id="ARBA00004442"/>
    </source>
</evidence>
<organism evidence="10 11">
    <name type="scientific">Pedobacter yulinensis</name>
    <dbReference type="NCBI Taxonomy" id="2126353"/>
    <lineage>
        <taxon>Bacteria</taxon>
        <taxon>Pseudomonadati</taxon>
        <taxon>Bacteroidota</taxon>
        <taxon>Sphingobacteriia</taxon>
        <taxon>Sphingobacteriales</taxon>
        <taxon>Sphingobacteriaceae</taxon>
        <taxon>Pedobacter</taxon>
    </lineage>
</organism>
<keyword evidence="11" id="KW-1185">Reference proteome</keyword>
<evidence type="ECO:0000313" key="10">
    <source>
        <dbReference type="EMBL" id="PST81627.1"/>
    </source>
</evidence>
<dbReference type="Gene3D" id="1.20.1600.10">
    <property type="entry name" value="Outer membrane efflux proteins (OEP)"/>
    <property type="match status" value="1"/>
</dbReference>
<gene>
    <name evidence="10" type="ORF">C7T94_18595</name>
</gene>
<evidence type="ECO:0000256" key="8">
    <source>
        <dbReference type="SAM" id="Coils"/>
    </source>
</evidence>
<dbReference type="RefSeq" id="WP_107217515.1">
    <property type="nucleotide sequence ID" value="NZ_KZ686273.1"/>
</dbReference>
<dbReference type="Proteomes" id="UP000240912">
    <property type="component" value="Unassembled WGS sequence"/>
</dbReference>
<dbReference type="PANTHER" id="PTHR30026:SF20">
    <property type="entry name" value="OUTER MEMBRANE PROTEIN TOLC"/>
    <property type="match status" value="1"/>
</dbReference>
<keyword evidence="6" id="KW-0472">Membrane</keyword>
<evidence type="ECO:0000256" key="6">
    <source>
        <dbReference type="ARBA" id="ARBA00023136"/>
    </source>
</evidence>
<keyword evidence="5" id="KW-0812">Transmembrane</keyword>
<keyword evidence="9" id="KW-0732">Signal</keyword>
<dbReference type="GO" id="GO:1990281">
    <property type="term" value="C:efflux pump complex"/>
    <property type="evidence" value="ECO:0007669"/>
    <property type="project" value="TreeGrafter"/>
</dbReference>
<keyword evidence="8" id="KW-0175">Coiled coil</keyword>
<keyword evidence="7" id="KW-0998">Cell outer membrane</keyword>
<proteinExistence type="inferred from homology"/>
<evidence type="ECO:0000256" key="7">
    <source>
        <dbReference type="ARBA" id="ARBA00023237"/>
    </source>
</evidence>
<evidence type="ECO:0000256" key="5">
    <source>
        <dbReference type="ARBA" id="ARBA00022692"/>
    </source>
</evidence>
<reference evidence="10 11" key="1">
    <citation type="submission" date="2018-03" db="EMBL/GenBank/DDBJ databases">
        <authorList>
            <person name="Keele B.F."/>
        </authorList>
    </citation>
    <scope>NUCLEOTIDE SEQUENCE [LARGE SCALE GENOMIC DNA]</scope>
    <source>
        <strain evidence="10 11">YL28-9</strain>
    </source>
</reference>
<dbReference type="InterPro" id="IPR051906">
    <property type="entry name" value="TolC-like"/>
</dbReference>
<dbReference type="PANTHER" id="PTHR30026">
    <property type="entry name" value="OUTER MEMBRANE PROTEIN TOLC"/>
    <property type="match status" value="1"/>
</dbReference>
<dbReference type="AlphaFoldDB" id="A0A2T3HGR1"/>
<comment type="similarity">
    <text evidence="2">Belongs to the outer membrane factor (OMF) (TC 1.B.17) family.</text>
</comment>
<comment type="subcellular location">
    <subcellularLocation>
        <location evidence="1">Cell outer membrane</location>
    </subcellularLocation>
</comment>
<evidence type="ECO:0000256" key="4">
    <source>
        <dbReference type="ARBA" id="ARBA00022452"/>
    </source>
</evidence>
<evidence type="ECO:0000256" key="3">
    <source>
        <dbReference type="ARBA" id="ARBA00022448"/>
    </source>
</evidence>
<feature type="coiled-coil region" evidence="8">
    <location>
        <begin position="161"/>
        <end position="212"/>
    </location>
</feature>
<protein>
    <submittedName>
        <fullName evidence="10">TolC family protein</fullName>
    </submittedName>
</protein>
<dbReference type="SUPFAM" id="SSF56954">
    <property type="entry name" value="Outer membrane efflux proteins (OEP)"/>
    <property type="match status" value="1"/>
</dbReference>
<evidence type="ECO:0000313" key="11">
    <source>
        <dbReference type="Proteomes" id="UP000240912"/>
    </source>
</evidence>
<keyword evidence="3" id="KW-0813">Transport</keyword>
<comment type="caution">
    <text evidence="10">The sequence shown here is derived from an EMBL/GenBank/DDBJ whole genome shotgun (WGS) entry which is preliminary data.</text>
</comment>
<name>A0A2T3HGR1_9SPHI</name>
<dbReference type="Pfam" id="PF02321">
    <property type="entry name" value="OEP"/>
    <property type="match status" value="2"/>
</dbReference>
<evidence type="ECO:0000256" key="2">
    <source>
        <dbReference type="ARBA" id="ARBA00007613"/>
    </source>
</evidence>